<dbReference type="InterPro" id="IPR000835">
    <property type="entry name" value="HTH_MarR-typ"/>
</dbReference>
<organism evidence="2 3">
    <name type="scientific">Sphingobium amiense</name>
    <dbReference type="NCBI Taxonomy" id="135719"/>
    <lineage>
        <taxon>Bacteria</taxon>
        <taxon>Pseudomonadati</taxon>
        <taxon>Pseudomonadota</taxon>
        <taxon>Alphaproteobacteria</taxon>
        <taxon>Sphingomonadales</taxon>
        <taxon>Sphingomonadaceae</taxon>
        <taxon>Sphingobium</taxon>
    </lineage>
</organism>
<dbReference type="EMBL" id="AP018664">
    <property type="protein sequence ID" value="BBD96568.1"/>
    <property type="molecule type" value="Genomic_DNA"/>
</dbReference>
<feature type="domain" description="HTH marR-type" evidence="1">
    <location>
        <begin position="277"/>
        <end position="323"/>
    </location>
</feature>
<dbReference type="RefSeq" id="WP_083952543.1">
    <property type="nucleotide sequence ID" value="NZ_AP018664.1"/>
</dbReference>
<name>A0A494W095_9SPHN</name>
<sequence>MTPDFTYPSARDMDPIVSSPIASPDARLGLLVIGDWIDIDDVTLVAEAAGLRLLGVTDLDHASARLDEQTRCDTLLLFCPAAGPTLERLLVQAETQAIQTGMAVILVAGWETMDLAYACLRSPYTQLLCDPDQTELAAALVASAERRPHAGLVHDINGESARLQQLSDEVGRLARTIDALTQRPRSATPSFDLGPRISDRPSDYIGMPLAMTGPDLSRPAKAAGTDTDRPVTAAQVRDMLRARRLRADFLPGDLFADPAWDMLLDLLAAHLDQDRVSVSSLCIAAAVPPTTALRHIRTLTDRGLVERLADPHDGRRVFISLTQETADALTRWFGASRRLLCG</sequence>
<gene>
    <name evidence="2" type="ORF">SAMIE_1000690</name>
</gene>
<dbReference type="Gene3D" id="1.10.10.10">
    <property type="entry name" value="Winged helix-like DNA-binding domain superfamily/Winged helix DNA-binding domain"/>
    <property type="match status" value="1"/>
</dbReference>
<evidence type="ECO:0000259" key="1">
    <source>
        <dbReference type="Pfam" id="PF13463"/>
    </source>
</evidence>
<dbReference type="InterPro" id="IPR036390">
    <property type="entry name" value="WH_DNA-bd_sf"/>
</dbReference>
<reference evidence="2 3" key="1">
    <citation type="submission" date="2018-05" db="EMBL/GenBank/DDBJ databases">
        <title>Complete Genome Sequence of the Nonylphenol-Degrading Bacterium Sphingobium amiense DSM 16289T.</title>
        <authorList>
            <person name="Ootsuka M."/>
            <person name="Nishizawa T."/>
            <person name="Ohta H."/>
        </authorList>
    </citation>
    <scope>NUCLEOTIDE SEQUENCE [LARGE SCALE GENOMIC DNA]</scope>
    <source>
        <strain evidence="2 3">DSM 16289</strain>
    </source>
</reference>
<dbReference type="InterPro" id="IPR036388">
    <property type="entry name" value="WH-like_DNA-bd_sf"/>
</dbReference>
<accession>A0A494W095</accession>
<dbReference type="AlphaFoldDB" id="A0A494W095"/>
<proteinExistence type="predicted"/>
<keyword evidence="3" id="KW-1185">Reference proteome</keyword>
<dbReference type="Pfam" id="PF13463">
    <property type="entry name" value="HTH_27"/>
    <property type="match status" value="1"/>
</dbReference>
<dbReference type="Proteomes" id="UP000279959">
    <property type="component" value="Chromosome"/>
</dbReference>
<evidence type="ECO:0000313" key="3">
    <source>
        <dbReference type="Proteomes" id="UP000279959"/>
    </source>
</evidence>
<dbReference type="SUPFAM" id="SSF46785">
    <property type="entry name" value="Winged helix' DNA-binding domain"/>
    <property type="match status" value="1"/>
</dbReference>
<evidence type="ECO:0000313" key="2">
    <source>
        <dbReference type="EMBL" id="BBD96568.1"/>
    </source>
</evidence>
<protein>
    <submittedName>
        <fullName evidence="2">MarR family transcriptional regulator</fullName>
    </submittedName>
</protein>
<dbReference type="KEGG" id="sami:SAMIE_1000690"/>
<dbReference type="GO" id="GO:0003700">
    <property type="term" value="F:DNA-binding transcription factor activity"/>
    <property type="evidence" value="ECO:0007669"/>
    <property type="project" value="InterPro"/>
</dbReference>